<dbReference type="Pfam" id="PF21986">
    <property type="entry name" value="AH_C"/>
    <property type="match status" value="1"/>
</dbReference>
<protein>
    <submittedName>
        <fullName evidence="3">Allophanate hydrolase</fullName>
        <ecNumber evidence="3">3.5.1.54</ecNumber>
    </submittedName>
</protein>
<dbReference type="PANTHER" id="PTHR11895">
    <property type="entry name" value="TRANSAMIDASE"/>
    <property type="match status" value="1"/>
</dbReference>
<organism evidence="3 4">
    <name type="scientific">Demequina zhanjiangensis</name>
    <dbReference type="NCBI Taxonomy" id="3051659"/>
    <lineage>
        <taxon>Bacteria</taxon>
        <taxon>Bacillati</taxon>
        <taxon>Actinomycetota</taxon>
        <taxon>Actinomycetes</taxon>
        <taxon>Micrococcales</taxon>
        <taxon>Demequinaceae</taxon>
        <taxon>Demequina</taxon>
    </lineage>
</organism>
<keyword evidence="4" id="KW-1185">Reference proteome</keyword>
<dbReference type="InterPro" id="IPR036928">
    <property type="entry name" value="AS_sf"/>
</dbReference>
<dbReference type="InterPro" id="IPR023631">
    <property type="entry name" value="Amidase_dom"/>
</dbReference>
<name>A0ABT8G0E7_9MICO</name>
<dbReference type="NCBIfam" id="NF006043">
    <property type="entry name" value="PRK08186.1"/>
    <property type="match status" value="1"/>
</dbReference>
<feature type="domain" description="Amidase" evidence="1">
    <location>
        <begin position="10"/>
        <end position="414"/>
    </location>
</feature>
<dbReference type="GO" id="GO:0004039">
    <property type="term" value="F:allophanate hydrolase activity"/>
    <property type="evidence" value="ECO:0007669"/>
    <property type="project" value="UniProtKB-EC"/>
</dbReference>
<dbReference type="EC" id="3.5.1.54" evidence="3"/>
<dbReference type="Gene3D" id="1.20.58.1700">
    <property type="match status" value="1"/>
</dbReference>
<evidence type="ECO:0000259" key="1">
    <source>
        <dbReference type="Pfam" id="PF01425"/>
    </source>
</evidence>
<dbReference type="InterPro" id="IPR000120">
    <property type="entry name" value="Amidase"/>
</dbReference>
<dbReference type="Gene3D" id="3.10.490.10">
    <property type="entry name" value="Gamma-glutamyl cyclotransferase-like"/>
    <property type="match status" value="1"/>
</dbReference>
<dbReference type="SUPFAM" id="SSF75304">
    <property type="entry name" value="Amidase signature (AS) enzymes"/>
    <property type="match status" value="1"/>
</dbReference>
<dbReference type="InterPro" id="IPR053844">
    <property type="entry name" value="AH_C"/>
</dbReference>
<dbReference type="EMBL" id="JAUHPV010000003">
    <property type="protein sequence ID" value="MDN4472610.1"/>
    <property type="molecule type" value="Genomic_DNA"/>
</dbReference>
<dbReference type="PANTHER" id="PTHR11895:SF169">
    <property type="entry name" value="GLUTAMYL-TRNA(GLN) AMIDOTRANSFERASE"/>
    <property type="match status" value="1"/>
</dbReference>
<dbReference type="Proteomes" id="UP001172738">
    <property type="component" value="Unassembled WGS sequence"/>
</dbReference>
<dbReference type="NCBIfam" id="TIGR02713">
    <property type="entry name" value="allophanate_hyd"/>
    <property type="match status" value="1"/>
</dbReference>
<gene>
    <name evidence="3" type="primary">atzF</name>
    <name evidence="3" type="ORF">QQX04_06345</name>
</gene>
<accession>A0ABT8G0E7</accession>
<dbReference type="Gene3D" id="3.90.1300.10">
    <property type="entry name" value="Amidase signature (AS) domain"/>
    <property type="match status" value="1"/>
</dbReference>
<sequence length="564" mass="57719">MSTSTPTAREAVEQAYARIAEADRPELWIALRDQEEAGRAAAAVDAAVAAGAAKPLAGLTVAVKDNVDVAGLPTTAGAPRVLRQPEHSAGIVAALESAGAVVIGKTTLDQFATGLVGTRTPYGVPGAAHDRSLVSGGSSSGSAVAVALGLVDLGIGTDTAGSGRVPAAFNSLIGVKPTLGLVSSDGVFPASPSYDTASIFARTMTVASAAMDVVARTGARTVPTDVPVAPRVHRVGCLVEEQLANVDPAWREAYRASVDALISAGFEVVPFDVQPLLDAALLLYEGALLAERAASFGHDLEMLGDEADPTVAGIVRPASEFMAVDLVRDQQALEQAKRELPALWERVDAILLPSVPGHPTIAEVQAEPVRANARLGTYTNFVNLLDLSALAVPAAGSGPAAPRGVTFVGPAFADLVLARVAAGAGLVGEVPTDASWGMPTVDVVVFGAHRAGQPLHEQLASRGAHARGIVRTAPCYRMVRLDTVPPKPGVWRDENVGGTIVGERWSLSPAAFASFLGDLAWPMAVGPVELDSGETVLGFTCEPGAAAGAEDLTVVGDWLAAPVG</sequence>
<evidence type="ECO:0000313" key="3">
    <source>
        <dbReference type="EMBL" id="MDN4472610.1"/>
    </source>
</evidence>
<dbReference type="RefSeq" id="WP_301127319.1">
    <property type="nucleotide sequence ID" value="NZ_JAUHPV010000003.1"/>
</dbReference>
<dbReference type="InterPro" id="IPR014085">
    <property type="entry name" value="Allophanate_hydrolase"/>
</dbReference>
<comment type="caution">
    <text evidence="3">The sequence shown here is derived from an EMBL/GenBank/DDBJ whole genome shotgun (WGS) entry which is preliminary data.</text>
</comment>
<dbReference type="Pfam" id="PF01425">
    <property type="entry name" value="Amidase"/>
    <property type="match status" value="1"/>
</dbReference>
<reference evidence="3" key="1">
    <citation type="submission" date="2023-06" db="EMBL/GenBank/DDBJ databases">
        <title>SYSU T00b26.</title>
        <authorList>
            <person name="Gao L."/>
            <person name="Fang B.-Z."/>
            <person name="Li W.-J."/>
        </authorList>
    </citation>
    <scope>NUCLEOTIDE SEQUENCE</scope>
    <source>
        <strain evidence="3">SYSU T00b26</strain>
    </source>
</reference>
<evidence type="ECO:0000259" key="2">
    <source>
        <dbReference type="Pfam" id="PF21986"/>
    </source>
</evidence>
<feature type="domain" description="Allophanate hydrolase C-terminal" evidence="2">
    <location>
        <begin position="441"/>
        <end position="560"/>
    </location>
</feature>
<proteinExistence type="predicted"/>
<evidence type="ECO:0000313" key="4">
    <source>
        <dbReference type="Proteomes" id="UP001172738"/>
    </source>
</evidence>
<keyword evidence="3" id="KW-0378">Hydrolase</keyword>